<name>A0A1G7SZE3_9BACL</name>
<dbReference type="Proteomes" id="UP000198972">
    <property type="component" value="Unassembled WGS sequence"/>
</dbReference>
<gene>
    <name evidence="9" type="ORF">SAMN04488542_13315</name>
</gene>
<dbReference type="GO" id="GO:0009103">
    <property type="term" value="P:lipopolysaccharide biosynthetic process"/>
    <property type="evidence" value="ECO:0007669"/>
    <property type="project" value="UniProtKB-KW"/>
</dbReference>
<evidence type="ECO:0000256" key="3">
    <source>
        <dbReference type="ARBA" id="ARBA00022679"/>
    </source>
</evidence>
<dbReference type="InterPro" id="IPR001173">
    <property type="entry name" value="Glyco_trans_2-like"/>
</dbReference>
<keyword evidence="4" id="KW-0812">Transmembrane</keyword>
<dbReference type="RefSeq" id="WP_091235299.1">
    <property type="nucleotide sequence ID" value="NZ_FNBG01000033.1"/>
</dbReference>
<feature type="domain" description="Glycosyltransferase 2-like" evidence="8">
    <location>
        <begin position="6"/>
        <end position="167"/>
    </location>
</feature>
<dbReference type="InterPro" id="IPR050256">
    <property type="entry name" value="Glycosyltransferase_2"/>
</dbReference>
<dbReference type="AlphaFoldDB" id="A0A1G7SZE3"/>
<evidence type="ECO:0000259" key="8">
    <source>
        <dbReference type="Pfam" id="PF00535"/>
    </source>
</evidence>
<evidence type="ECO:0000256" key="2">
    <source>
        <dbReference type="ARBA" id="ARBA00022676"/>
    </source>
</evidence>
<dbReference type="Pfam" id="PF00535">
    <property type="entry name" value="Glycos_transf_2"/>
    <property type="match status" value="1"/>
</dbReference>
<keyword evidence="10" id="KW-1185">Reference proteome</keyword>
<keyword evidence="1" id="KW-1003">Cell membrane</keyword>
<dbReference type="Gene3D" id="3.90.550.10">
    <property type="entry name" value="Spore Coat Polysaccharide Biosynthesis Protein SpsA, Chain A"/>
    <property type="match status" value="1"/>
</dbReference>
<dbReference type="SUPFAM" id="SSF53448">
    <property type="entry name" value="Nucleotide-diphospho-sugar transferases"/>
    <property type="match status" value="1"/>
</dbReference>
<evidence type="ECO:0000256" key="6">
    <source>
        <dbReference type="ARBA" id="ARBA00022989"/>
    </source>
</evidence>
<keyword evidence="3 9" id="KW-0808">Transferase</keyword>
<sequence>MSEILLIIPAYNEAQNIANVIDEIKQDLSYVDILVVNDCSTDDTLQTLMLIKDIVVVSLPVNLGYSGALQTGFKYAVEKDYEIVIQFDGDGQHIASEAEKLLNILKEQDVDIVIGSRFKTKNKYNHSFFRKIGTHFFSGIIKQICKVNITDPTSGFQVLKKSVFEKYAQMNNYPEYPDANLLIEMLLEKYSIAECQVEMRNREFGTSMHSGFIKPIKYMIKMFYAIIFILISKQRTISNY</sequence>
<proteinExistence type="predicted"/>
<accession>A0A1G7SZE3</accession>
<keyword evidence="2" id="KW-0328">Glycosyltransferase</keyword>
<protein>
    <submittedName>
        <fullName evidence="9">Glycosyl transferase family 2</fullName>
    </submittedName>
</protein>
<dbReference type="InterPro" id="IPR029044">
    <property type="entry name" value="Nucleotide-diphossugar_trans"/>
</dbReference>
<dbReference type="GO" id="GO:0005886">
    <property type="term" value="C:plasma membrane"/>
    <property type="evidence" value="ECO:0007669"/>
    <property type="project" value="TreeGrafter"/>
</dbReference>
<evidence type="ECO:0000256" key="4">
    <source>
        <dbReference type="ARBA" id="ARBA00022692"/>
    </source>
</evidence>
<dbReference type="PANTHER" id="PTHR48090:SF3">
    <property type="entry name" value="UNDECAPRENYL-PHOSPHATE 4-DEOXY-4-FORMAMIDO-L-ARABINOSE TRANSFERASE"/>
    <property type="match status" value="1"/>
</dbReference>
<dbReference type="STRING" id="670482.SAMN04488542_13315"/>
<keyword evidence="5" id="KW-0448">Lipopolysaccharide biosynthesis</keyword>
<dbReference type="CDD" id="cd04179">
    <property type="entry name" value="DPM_DPG-synthase_like"/>
    <property type="match status" value="1"/>
</dbReference>
<reference evidence="9 10" key="1">
    <citation type="submission" date="2016-10" db="EMBL/GenBank/DDBJ databases">
        <authorList>
            <person name="de Groot N.N."/>
        </authorList>
    </citation>
    <scope>NUCLEOTIDE SEQUENCE [LARGE SCALE GENOMIC DNA]</scope>
    <source>
        <strain evidence="9 10">DSM 28129</strain>
    </source>
</reference>
<organism evidence="9 10">
    <name type="scientific">Fontibacillus panacisegetis</name>
    <dbReference type="NCBI Taxonomy" id="670482"/>
    <lineage>
        <taxon>Bacteria</taxon>
        <taxon>Bacillati</taxon>
        <taxon>Bacillota</taxon>
        <taxon>Bacilli</taxon>
        <taxon>Bacillales</taxon>
        <taxon>Paenibacillaceae</taxon>
        <taxon>Fontibacillus</taxon>
    </lineage>
</organism>
<keyword evidence="6" id="KW-1133">Transmembrane helix</keyword>
<dbReference type="GO" id="GO:0099621">
    <property type="term" value="F:undecaprenyl-phosphate 4-deoxy-4-formamido-L-arabinose transferase activity"/>
    <property type="evidence" value="ECO:0007669"/>
    <property type="project" value="TreeGrafter"/>
</dbReference>
<evidence type="ECO:0000313" key="10">
    <source>
        <dbReference type="Proteomes" id="UP000198972"/>
    </source>
</evidence>
<dbReference type="EMBL" id="FNBG01000033">
    <property type="protein sequence ID" value="SDG28328.1"/>
    <property type="molecule type" value="Genomic_DNA"/>
</dbReference>
<evidence type="ECO:0000256" key="7">
    <source>
        <dbReference type="ARBA" id="ARBA00023136"/>
    </source>
</evidence>
<evidence type="ECO:0000256" key="5">
    <source>
        <dbReference type="ARBA" id="ARBA00022985"/>
    </source>
</evidence>
<evidence type="ECO:0000313" key="9">
    <source>
        <dbReference type="EMBL" id="SDG28328.1"/>
    </source>
</evidence>
<dbReference type="OrthoDB" id="9810303at2"/>
<evidence type="ECO:0000256" key="1">
    <source>
        <dbReference type="ARBA" id="ARBA00022475"/>
    </source>
</evidence>
<keyword evidence="7" id="KW-0472">Membrane</keyword>
<dbReference type="PANTHER" id="PTHR48090">
    <property type="entry name" value="UNDECAPRENYL-PHOSPHATE 4-DEOXY-4-FORMAMIDO-L-ARABINOSE TRANSFERASE-RELATED"/>
    <property type="match status" value="1"/>
</dbReference>